<sequence length="206" mass="23150">MYTKKVMQLVSVIWILIQVSSKLDVDAKVESDHIYNLNNRLYNELGNILLQRVGKSLAKGFPLDDIPKLDPLIIEEKIFFLPQLEVPGLSGFIKVRDVEINGLTNVVLKDFELIENEGEDTAIISGKLLFPQIAVVLYYSFGADYFPLFDDFCVLGKFSAAMTDFVIDGETQVSMFDEEFSIYKHDYDISTSVGSFTVDVGYTGAC</sequence>
<reference evidence="2 3" key="1">
    <citation type="journal article" date="2024" name="BMC Genomics">
        <title>De novo assembly and annotation of Popillia japonica's genome with initial clues to its potential as an invasive pest.</title>
        <authorList>
            <person name="Cucini C."/>
            <person name="Boschi S."/>
            <person name="Funari R."/>
            <person name="Cardaioli E."/>
            <person name="Iannotti N."/>
            <person name="Marturano G."/>
            <person name="Paoli F."/>
            <person name="Bruttini M."/>
            <person name="Carapelli A."/>
            <person name="Frati F."/>
            <person name="Nardi F."/>
        </authorList>
    </citation>
    <scope>NUCLEOTIDE SEQUENCE [LARGE SCALE GENOMIC DNA]</scope>
    <source>
        <strain evidence="2">DMR45628</strain>
    </source>
</reference>
<gene>
    <name evidence="2" type="ORF">QE152_g33411</name>
</gene>
<proteinExistence type="predicted"/>
<evidence type="ECO:0000256" key="1">
    <source>
        <dbReference type="SAM" id="SignalP"/>
    </source>
</evidence>
<dbReference type="InterPro" id="IPR010562">
    <property type="entry name" value="Haemolymph_juvenile_hormone-bd"/>
</dbReference>
<dbReference type="InterPro" id="IPR038606">
    <property type="entry name" value="To_sf"/>
</dbReference>
<evidence type="ECO:0000313" key="3">
    <source>
        <dbReference type="Proteomes" id="UP001458880"/>
    </source>
</evidence>
<evidence type="ECO:0000313" key="2">
    <source>
        <dbReference type="EMBL" id="KAK9694616.1"/>
    </source>
</evidence>
<feature type="signal peptide" evidence="1">
    <location>
        <begin position="1"/>
        <end position="21"/>
    </location>
</feature>
<accession>A0AAW1IWS6</accession>
<dbReference type="Gene3D" id="3.15.10.30">
    <property type="entry name" value="Haemolymph juvenile hormone binding protein"/>
    <property type="match status" value="1"/>
</dbReference>
<organism evidence="2 3">
    <name type="scientific">Popillia japonica</name>
    <name type="common">Japanese beetle</name>
    <dbReference type="NCBI Taxonomy" id="7064"/>
    <lineage>
        <taxon>Eukaryota</taxon>
        <taxon>Metazoa</taxon>
        <taxon>Ecdysozoa</taxon>
        <taxon>Arthropoda</taxon>
        <taxon>Hexapoda</taxon>
        <taxon>Insecta</taxon>
        <taxon>Pterygota</taxon>
        <taxon>Neoptera</taxon>
        <taxon>Endopterygota</taxon>
        <taxon>Coleoptera</taxon>
        <taxon>Polyphaga</taxon>
        <taxon>Scarabaeiformia</taxon>
        <taxon>Scarabaeidae</taxon>
        <taxon>Rutelinae</taxon>
        <taxon>Popillia</taxon>
    </lineage>
</organism>
<protein>
    <submittedName>
        <fullName evidence="2">Hemolymph juvenile hormone binding protein (JHBP)</fullName>
    </submittedName>
</protein>
<keyword evidence="1" id="KW-0732">Signal</keyword>
<dbReference type="EMBL" id="JASPKY010000507">
    <property type="protein sequence ID" value="KAK9694616.1"/>
    <property type="molecule type" value="Genomic_DNA"/>
</dbReference>
<dbReference type="Pfam" id="PF06585">
    <property type="entry name" value="JHBP"/>
    <property type="match status" value="1"/>
</dbReference>
<keyword evidence="3" id="KW-1185">Reference proteome</keyword>
<name>A0AAW1IWS6_POPJA</name>
<comment type="caution">
    <text evidence="2">The sequence shown here is derived from an EMBL/GenBank/DDBJ whole genome shotgun (WGS) entry which is preliminary data.</text>
</comment>
<dbReference type="Proteomes" id="UP001458880">
    <property type="component" value="Unassembled WGS sequence"/>
</dbReference>
<dbReference type="AlphaFoldDB" id="A0AAW1IWS6"/>
<feature type="chain" id="PRO_5043710455" evidence="1">
    <location>
        <begin position="22"/>
        <end position="206"/>
    </location>
</feature>